<sequence>MPSIAELSSPAVAQKLDSLSTRATDKPTLEAEIKTQSLIPLWNTGAPISASTPRSKQLPTVWHYADTKSLLLQAAKLVDAREAERRAVLMINPGRNESPFTLDTLLAAHQLILPGERAVCHRHTPFAVRFLIEGARGYTAISGRKMYMAPGDLIITPVWNWHDHGNDGSENVIWLDGLNIPLFKPWPIDFTEHYAEEFGRDTHDSEVFPDDDELVAQMKFSWGDMQARLDAEPGEAAVCEYLLPGSGRSVSTTIGAYAERVNAGKVSARRKETTNHVFQVHRGTGWTEVVNLDGSRKTLRWGPGDAFAIPSWHEFRNFADADEAVFLFFFSDKPMLTNLGFWREG</sequence>
<dbReference type="Pfam" id="PF07883">
    <property type="entry name" value="Cupin_2"/>
    <property type="match status" value="1"/>
</dbReference>
<dbReference type="CDD" id="cd02216">
    <property type="entry name" value="cupin_GDO-like_N"/>
    <property type="match status" value="1"/>
</dbReference>
<evidence type="ECO:0000313" key="5">
    <source>
        <dbReference type="Proteomes" id="UP000452235"/>
    </source>
</evidence>
<dbReference type="CDD" id="cd06992">
    <property type="entry name" value="cupin_GDO-like_C"/>
    <property type="match status" value="1"/>
</dbReference>
<keyword evidence="1 4" id="KW-0223">Dioxygenase</keyword>
<reference evidence="4 5" key="1">
    <citation type="submission" date="2020-01" db="EMBL/GenBank/DDBJ databases">
        <title>Aspergillus terreus IFO 6365 whole genome shotgun sequence.</title>
        <authorList>
            <person name="Kanamasa S."/>
            <person name="Takahashi H."/>
        </authorList>
    </citation>
    <scope>NUCLEOTIDE SEQUENCE [LARGE SCALE GENOMIC DNA]</scope>
    <source>
        <strain evidence="4 5">IFO 6365</strain>
    </source>
</reference>
<keyword evidence="2" id="KW-0560">Oxidoreductase</keyword>
<accession>A0A5M3Z2N5</accession>
<protein>
    <submittedName>
        <fullName evidence="4">Gentisate 1,2-dioxygenase</fullName>
    </submittedName>
</protein>
<name>A0A5M3Z2N5_ASPTE</name>
<evidence type="ECO:0000256" key="1">
    <source>
        <dbReference type="ARBA" id="ARBA00022964"/>
    </source>
</evidence>
<dbReference type="InterPro" id="IPR047183">
    <property type="entry name" value="GDO-like"/>
</dbReference>
<dbReference type="SUPFAM" id="SSF51182">
    <property type="entry name" value="RmlC-like cupins"/>
    <property type="match status" value="1"/>
</dbReference>
<dbReference type="InterPro" id="IPR011051">
    <property type="entry name" value="RmlC_Cupin_sf"/>
</dbReference>
<dbReference type="Gene3D" id="2.60.120.10">
    <property type="entry name" value="Jelly Rolls"/>
    <property type="match status" value="1"/>
</dbReference>
<evidence type="ECO:0000259" key="3">
    <source>
        <dbReference type="Pfam" id="PF07883"/>
    </source>
</evidence>
<feature type="domain" description="Cupin type-2" evidence="3">
    <location>
        <begin position="110"/>
        <end position="176"/>
    </location>
</feature>
<dbReference type="OrthoDB" id="2205143at2759"/>
<dbReference type="AlphaFoldDB" id="A0A5M3Z2N5"/>
<dbReference type="VEuPathDB" id="FungiDB:ATEG_06712"/>
<evidence type="ECO:0000313" key="4">
    <source>
        <dbReference type="EMBL" id="GFF21164.1"/>
    </source>
</evidence>
<dbReference type="InterPro" id="IPR014710">
    <property type="entry name" value="RmlC-like_jellyroll"/>
</dbReference>
<keyword evidence="5" id="KW-1185">Reference proteome</keyword>
<dbReference type="PANTHER" id="PTHR41517">
    <property type="entry name" value="1,2-DIOXYGENASE PROTEIN-RELATED"/>
    <property type="match status" value="1"/>
</dbReference>
<evidence type="ECO:0000256" key="2">
    <source>
        <dbReference type="ARBA" id="ARBA00023002"/>
    </source>
</evidence>
<dbReference type="InterPro" id="IPR013096">
    <property type="entry name" value="Cupin_2"/>
</dbReference>
<dbReference type="EMBL" id="BLJY01000014">
    <property type="protein sequence ID" value="GFF21164.1"/>
    <property type="molecule type" value="Genomic_DNA"/>
</dbReference>
<gene>
    <name evidence="4" type="ORF">ATEIFO6365_0014009600</name>
</gene>
<organism evidence="4 5">
    <name type="scientific">Aspergillus terreus</name>
    <dbReference type="NCBI Taxonomy" id="33178"/>
    <lineage>
        <taxon>Eukaryota</taxon>
        <taxon>Fungi</taxon>
        <taxon>Dikarya</taxon>
        <taxon>Ascomycota</taxon>
        <taxon>Pezizomycotina</taxon>
        <taxon>Eurotiomycetes</taxon>
        <taxon>Eurotiomycetidae</taxon>
        <taxon>Eurotiales</taxon>
        <taxon>Aspergillaceae</taxon>
        <taxon>Aspergillus</taxon>
        <taxon>Aspergillus subgen. Circumdati</taxon>
    </lineage>
</organism>
<comment type="caution">
    <text evidence="4">The sequence shown here is derived from an EMBL/GenBank/DDBJ whole genome shotgun (WGS) entry which is preliminary data.</text>
</comment>
<dbReference type="PANTHER" id="PTHR41517:SF1">
    <property type="entry name" value="CUPIN"/>
    <property type="match status" value="1"/>
</dbReference>
<proteinExistence type="predicted"/>
<dbReference type="Proteomes" id="UP000452235">
    <property type="component" value="Unassembled WGS sequence"/>
</dbReference>
<dbReference type="GO" id="GO:0051213">
    <property type="term" value="F:dioxygenase activity"/>
    <property type="evidence" value="ECO:0007669"/>
    <property type="project" value="UniProtKB-KW"/>
</dbReference>